<organism evidence="1 2">
    <name type="scientific">Adhaeribacter aerolatus</name>
    <dbReference type="NCBI Taxonomy" id="670289"/>
    <lineage>
        <taxon>Bacteria</taxon>
        <taxon>Pseudomonadati</taxon>
        <taxon>Bacteroidota</taxon>
        <taxon>Cytophagia</taxon>
        <taxon>Cytophagales</taxon>
        <taxon>Hymenobacteraceae</taxon>
        <taxon>Adhaeribacter</taxon>
    </lineage>
</organism>
<evidence type="ECO:0000313" key="1">
    <source>
        <dbReference type="EMBL" id="GEO06862.1"/>
    </source>
</evidence>
<protein>
    <recommendedName>
        <fullName evidence="3">Membrane or secreted protein</fullName>
    </recommendedName>
</protein>
<keyword evidence="2" id="KW-1185">Reference proteome</keyword>
<sequence>MVDGHFTAADYNLKDKAYIGAQGGTYTLNNGRYTENLEYFTTDSTKVGTNLAYNLSAKGNTLQLTRTQNGQNITETWERIDAGGSALTGAWRIRERETQPGQMSVMQRGPRKTIKWLSGKRFQWAAINTETKQFFGTGGGTYTLKDGKYTENIEFFSRDSKRVGMSISFDYEVKNGDWHHRGLSTTGNKIYEIWAKEK</sequence>
<accession>A0A512B4K8</accession>
<evidence type="ECO:0008006" key="3">
    <source>
        <dbReference type="Google" id="ProtNLM"/>
    </source>
</evidence>
<name>A0A512B4K8_9BACT</name>
<dbReference type="Gene3D" id="2.40.128.490">
    <property type="entry name" value="Uncharacterised protein PF14869, DUF4488"/>
    <property type="match status" value="2"/>
</dbReference>
<dbReference type="AlphaFoldDB" id="A0A512B4K8"/>
<evidence type="ECO:0000313" key="2">
    <source>
        <dbReference type="Proteomes" id="UP000321532"/>
    </source>
</evidence>
<comment type="caution">
    <text evidence="1">The sequence shown here is derived from an EMBL/GenBank/DDBJ whole genome shotgun (WGS) entry which is preliminary data.</text>
</comment>
<gene>
    <name evidence="1" type="ORF">AAE02nite_45260</name>
</gene>
<dbReference type="Proteomes" id="UP000321532">
    <property type="component" value="Unassembled WGS sequence"/>
</dbReference>
<proteinExistence type="predicted"/>
<reference evidence="1 2" key="1">
    <citation type="submission" date="2019-07" db="EMBL/GenBank/DDBJ databases">
        <title>Whole genome shotgun sequence of Adhaeribacter aerolatus NBRC 106133.</title>
        <authorList>
            <person name="Hosoyama A."/>
            <person name="Uohara A."/>
            <person name="Ohji S."/>
            <person name="Ichikawa N."/>
        </authorList>
    </citation>
    <scope>NUCLEOTIDE SEQUENCE [LARGE SCALE GENOMIC DNA]</scope>
    <source>
        <strain evidence="1 2">NBRC 106133</strain>
    </source>
</reference>
<dbReference type="EMBL" id="BJYS01000045">
    <property type="protein sequence ID" value="GEO06862.1"/>
    <property type="molecule type" value="Genomic_DNA"/>
</dbReference>